<comment type="caution">
    <text evidence="3">The sequence shown here is derived from an EMBL/GenBank/DDBJ whole genome shotgun (WGS) entry which is preliminary data.</text>
</comment>
<feature type="domain" description="Acyltransferase 3" evidence="2">
    <location>
        <begin position="38"/>
        <end position="361"/>
    </location>
</feature>
<feature type="transmembrane region" description="Helical" evidence="1">
    <location>
        <begin position="139"/>
        <end position="158"/>
    </location>
</feature>
<keyword evidence="1" id="KW-1133">Transmembrane helix</keyword>
<dbReference type="EMBL" id="JAGSXH010000123">
    <property type="protein sequence ID" value="MBS2966125.1"/>
    <property type="molecule type" value="Genomic_DNA"/>
</dbReference>
<dbReference type="Pfam" id="PF01757">
    <property type="entry name" value="Acyl_transf_3"/>
    <property type="match status" value="1"/>
</dbReference>
<keyword evidence="4" id="KW-1185">Reference proteome</keyword>
<keyword evidence="3" id="KW-0012">Acyltransferase</keyword>
<name>A0A8J7WST3_9ACTN</name>
<feature type="transmembrane region" description="Helical" evidence="1">
    <location>
        <begin position="348"/>
        <end position="367"/>
    </location>
</feature>
<dbReference type="RefSeq" id="WP_211470890.1">
    <property type="nucleotide sequence ID" value="NZ_JAGSXH010000123.1"/>
</dbReference>
<feature type="transmembrane region" description="Helical" evidence="1">
    <location>
        <begin position="105"/>
        <end position="127"/>
    </location>
</feature>
<keyword evidence="1" id="KW-0472">Membrane</keyword>
<gene>
    <name evidence="3" type="ORF">KGA66_23975</name>
</gene>
<dbReference type="InterPro" id="IPR050879">
    <property type="entry name" value="Acyltransferase_3"/>
</dbReference>
<keyword evidence="3" id="KW-0808">Transferase</keyword>
<organism evidence="3 4">
    <name type="scientific">Actinocrinis puniceicyclus</name>
    <dbReference type="NCBI Taxonomy" id="977794"/>
    <lineage>
        <taxon>Bacteria</taxon>
        <taxon>Bacillati</taxon>
        <taxon>Actinomycetota</taxon>
        <taxon>Actinomycetes</taxon>
        <taxon>Catenulisporales</taxon>
        <taxon>Actinospicaceae</taxon>
        <taxon>Actinocrinis</taxon>
    </lineage>
</organism>
<dbReference type="GO" id="GO:0016020">
    <property type="term" value="C:membrane"/>
    <property type="evidence" value="ECO:0007669"/>
    <property type="project" value="TreeGrafter"/>
</dbReference>
<reference evidence="3" key="1">
    <citation type="submission" date="2021-04" db="EMBL/GenBank/DDBJ databases">
        <title>Genome based classification of Actinospica acidithermotolerans sp. nov., an actinobacterium isolated from an Indonesian hot spring.</title>
        <authorList>
            <person name="Kusuma A.B."/>
            <person name="Putra K.E."/>
            <person name="Nafisah S."/>
            <person name="Loh J."/>
            <person name="Nouioui I."/>
            <person name="Goodfellow M."/>
        </authorList>
    </citation>
    <scope>NUCLEOTIDE SEQUENCE</scope>
    <source>
        <strain evidence="3">DSM 45618</strain>
    </source>
</reference>
<dbReference type="GO" id="GO:0009103">
    <property type="term" value="P:lipopolysaccharide biosynthetic process"/>
    <property type="evidence" value="ECO:0007669"/>
    <property type="project" value="TreeGrafter"/>
</dbReference>
<dbReference type="AlphaFoldDB" id="A0A8J7WST3"/>
<feature type="transmembrane region" description="Helical" evidence="1">
    <location>
        <begin position="282"/>
        <end position="300"/>
    </location>
</feature>
<feature type="transmembrane region" description="Helical" evidence="1">
    <location>
        <begin position="64"/>
        <end position="84"/>
    </location>
</feature>
<proteinExistence type="predicted"/>
<evidence type="ECO:0000256" key="1">
    <source>
        <dbReference type="SAM" id="Phobius"/>
    </source>
</evidence>
<dbReference type="PANTHER" id="PTHR23028">
    <property type="entry name" value="ACETYLTRANSFERASE"/>
    <property type="match status" value="1"/>
</dbReference>
<feature type="transmembrane region" description="Helical" evidence="1">
    <location>
        <begin position="259"/>
        <end position="276"/>
    </location>
</feature>
<dbReference type="GO" id="GO:0016747">
    <property type="term" value="F:acyltransferase activity, transferring groups other than amino-acyl groups"/>
    <property type="evidence" value="ECO:0007669"/>
    <property type="project" value="InterPro"/>
</dbReference>
<keyword evidence="1" id="KW-0812">Transmembrane</keyword>
<protein>
    <submittedName>
        <fullName evidence="3">Acyltransferase</fullName>
    </submittedName>
</protein>
<dbReference type="Proteomes" id="UP000677913">
    <property type="component" value="Unassembled WGS sequence"/>
</dbReference>
<dbReference type="InterPro" id="IPR002656">
    <property type="entry name" value="Acyl_transf_3_dom"/>
</dbReference>
<sequence length="388" mass="40240">MGGGERVRERAGAPLAVAVSVAPDGPQGPAVRRLGRRPALDGVRGAAVLLVICDHAHLPLRAAWIGVDLFFVLSGFLITSLLLEEHARGGRIALRAFYARRARRILPALALLTVAVAAVSLTAHQLLDRWPLRQQVAATWAFASNVAVWLGGAPLGAFTPTWSLACEEQFYLLWPPALAACLRGGVRPSGRGDPRRLAAGVLLAAVALAAAGAAVDAGGLVAPGQVFFDPLGRGAELLLGCALAVAWRHRLLPGAVEGAAAVPAALAGLALLAWRAPLGTQGTYLAAAACGGLLLAGLLGPRPGPAAAVFCARPLRYTGTVSYGLYLYNDAVSRLLHHNLPGSGWPVIAPLLLAGSFACAAPSHRYVEARFLRRRPPRAARGESPATA</sequence>
<evidence type="ECO:0000313" key="3">
    <source>
        <dbReference type="EMBL" id="MBS2966125.1"/>
    </source>
</evidence>
<feature type="transmembrane region" description="Helical" evidence="1">
    <location>
        <begin position="197"/>
        <end position="215"/>
    </location>
</feature>
<accession>A0A8J7WST3</accession>
<evidence type="ECO:0000259" key="2">
    <source>
        <dbReference type="Pfam" id="PF01757"/>
    </source>
</evidence>
<evidence type="ECO:0000313" key="4">
    <source>
        <dbReference type="Proteomes" id="UP000677913"/>
    </source>
</evidence>
<dbReference type="PANTHER" id="PTHR23028:SF53">
    <property type="entry name" value="ACYL_TRANSF_3 DOMAIN-CONTAINING PROTEIN"/>
    <property type="match status" value="1"/>
</dbReference>